<feature type="domain" description="HTH tetR-type" evidence="5">
    <location>
        <begin position="14"/>
        <end position="74"/>
    </location>
</feature>
<accession>A0ABP6WV26</accession>
<name>A0ABP6WV26_9ACTN</name>
<keyword evidence="1" id="KW-0805">Transcription regulation</keyword>
<dbReference type="SUPFAM" id="SSF48498">
    <property type="entry name" value="Tetracyclin repressor-like, C-terminal domain"/>
    <property type="match status" value="1"/>
</dbReference>
<dbReference type="InterPro" id="IPR025996">
    <property type="entry name" value="MT1864/Rv1816-like_C"/>
</dbReference>
<keyword evidence="3" id="KW-0804">Transcription</keyword>
<dbReference type="PANTHER" id="PTHR30055:SF243">
    <property type="entry name" value="HTH-TYPE TRANSCRIPTIONAL REGULATOR RV1816"/>
    <property type="match status" value="1"/>
</dbReference>
<dbReference type="InterPro" id="IPR009057">
    <property type="entry name" value="Homeodomain-like_sf"/>
</dbReference>
<dbReference type="SUPFAM" id="SSF46689">
    <property type="entry name" value="Homeodomain-like"/>
    <property type="match status" value="1"/>
</dbReference>
<evidence type="ECO:0000259" key="5">
    <source>
        <dbReference type="PROSITE" id="PS50977"/>
    </source>
</evidence>
<keyword evidence="2 4" id="KW-0238">DNA-binding</keyword>
<feature type="DNA-binding region" description="H-T-H motif" evidence="4">
    <location>
        <begin position="37"/>
        <end position="56"/>
    </location>
</feature>
<dbReference type="Proteomes" id="UP001500630">
    <property type="component" value="Unassembled WGS sequence"/>
</dbReference>
<comment type="caution">
    <text evidence="6">The sequence shown here is derived from an EMBL/GenBank/DDBJ whole genome shotgun (WGS) entry which is preliminary data.</text>
</comment>
<gene>
    <name evidence="6" type="ORF">GCM10022419_042260</name>
</gene>
<proteinExistence type="predicted"/>
<dbReference type="Pfam" id="PF00440">
    <property type="entry name" value="TetR_N"/>
    <property type="match status" value="1"/>
</dbReference>
<evidence type="ECO:0000256" key="1">
    <source>
        <dbReference type="ARBA" id="ARBA00023015"/>
    </source>
</evidence>
<evidence type="ECO:0000256" key="4">
    <source>
        <dbReference type="PROSITE-ProRule" id="PRU00335"/>
    </source>
</evidence>
<dbReference type="InterPro" id="IPR001647">
    <property type="entry name" value="HTH_TetR"/>
</dbReference>
<dbReference type="PRINTS" id="PR00455">
    <property type="entry name" value="HTHTETR"/>
</dbReference>
<dbReference type="Gene3D" id="1.10.357.10">
    <property type="entry name" value="Tetracycline Repressor, domain 2"/>
    <property type="match status" value="1"/>
</dbReference>
<organism evidence="6 7">
    <name type="scientific">Nonomuraea rosea</name>
    <dbReference type="NCBI Taxonomy" id="638574"/>
    <lineage>
        <taxon>Bacteria</taxon>
        <taxon>Bacillati</taxon>
        <taxon>Actinomycetota</taxon>
        <taxon>Actinomycetes</taxon>
        <taxon>Streptosporangiales</taxon>
        <taxon>Streptosporangiaceae</taxon>
        <taxon>Nonomuraea</taxon>
    </lineage>
</organism>
<dbReference type="InterPro" id="IPR050109">
    <property type="entry name" value="HTH-type_TetR-like_transc_reg"/>
</dbReference>
<dbReference type="Pfam" id="PF13305">
    <property type="entry name" value="TetR_C_33"/>
    <property type="match status" value="1"/>
</dbReference>
<dbReference type="InterPro" id="IPR036271">
    <property type="entry name" value="Tet_transcr_reg_TetR-rel_C_sf"/>
</dbReference>
<reference evidence="7" key="1">
    <citation type="journal article" date="2019" name="Int. J. Syst. Evol. Microbiol.">
        <title>The Global Catalogue of Microorganisms (GCM) 10K type strain sequencing project: providing services to taxonomists for standard genome sequencing and annotation.</title>
        <authorList>
            <consortium name="The Broad Institute Genomics Platform"/>
            <consortium name="The Broad Institute Genome Sequencing Center for Infectious Disease"/>
            <person name="Wu L."/>
            <person name="Ma J."/>
        </authorList>
    </citation>
    <scope>NUCLEOTIDE SEQUENCE [LARGE SCALE GENOMIC DNA]</scope>
    <source>
        <strain evidence="7">JCM 17326</strain>
    </source>
</reference>
<sequence length="244" mass="26760">MAAQGSGRRARVRQATLTEIRAAARRLLIEQGSAAVTINAVAREMGMSGPALYHYFAGHEELVTAVTVDFFRELTAAMAAARDACPPGDHGRRLLATCRAMRNWAIAHRAEFGWMFASPVSGAPEPGSARDAAGHAFGEVFFEEMAELWRTRPFPLPDPERLDPAIREQLRGYTATHAPGVPVEAVHVFMTCWIRLYGLLCMEVLNQLDFAYSDLGPVFEECLRELAPMLGIDYDAATPEIAAP</sequence>
<evidence type="ECO:0000256" key="3">
    <source>
        <dbReference type="ARBA" id="ARBA00023163"/>
    </source>
</evidence>
<dbReference type="RefSeq" id="WP_345564060.1">
    <property type="nucleotide sequence ID" value="NZ_BAABDQ010000008.1"/>
</dbReference>
<keyword evidence="7" id="KW-1185">Reference proteome</keyword>
<protein>
    <submittedName>
        <fullName evidence="6">TetR/AcrR family transcriptional regulator</fullName>
    </submittedName>
</protein>
<dbReference type="EMBL" id="BAABDQ010000008">
    <property type="protein sequence ID" value="GAA3557148.1"/>
    <property type="molecule type" value="Genomic_DNA"/>
</dbReference>
<evidence type="ECO:0000313" key="6">
    <source>
        <dbReference type="EMBL" id="GAA3557148.1"/>
    </source>
</evidence>
<evidence type="ECO:0000256" key="2">
    <source>
        <dbReference type="ARBA" id="ARBA00023125"/>
    </source>
</evidence>
<dbReference type="PANTHER" id="PTHR30055">
    <property type="entry name" value="HTH-TYPE TRANSCRIPTIONAL REGULATOR RUTR"/>
    <property type="match status" value="1"/>
</dbReference>
<dbReference type="PROSITE" id="PS50977">
    <property type="entry name" value="HTH_TETR_2"/>
    <property type="match status" value="1"/>
</dbReference>
<evidence type="ECO:0000313" key="7">
    <source>
        <dbReference type="Proteomes" id="UP001500630"/>
    </source>
</evidence>